<gene>
    <name evidence="17" type="ORF">IZO911_LOCUS20349</name>
</gene>
<dbReference type="FunFam" id="4.10.60.10:FF:000009">
    <property type="entry name" value="Zinc finger CCHC-type and RNA-binding motif-containing protein 1"/>
    <property type="match status" value="1"/>
</dbReference>
<feature type="domain" description="RRM" evidence="15">
    <location>
        <begin position="97"/>
        <end position="175"/>
    </location>
</feature>
<evidence type="ECO:0000256" key="4">
    <source>
        <dbReference type="ARBA" id="ARBA00022723"/>
    </source>
</evidence>
<evidence type="ECO:0000259" key="15">
    <source>
        <dbReference type="PROSITE" id="PS50102"/>
    </source>
</evidence>
<evidence type="ECO:0000256" key="8">
    <source>
        <dbReference type="ARBA" id="ARBA00022884"/>
    </source>
</evidence>
<feature type="domain" description="RRM" evidence="15">
    <location>
        <begin position="13"/>
        <end position="97"/>
    </location>
</feature>
<keyword evidence="8 13" id="KW-0694">RNA-binding</keyword>
<dbReference type="PANTHER" id="PTHR46259">
    <property type="entry name" value="ZINC FINGER CCHC-TYPE AND RNA-BINDING MOTIF-CONTAINING PROTEIN 1"/>
    <property type="match status" value="1"/>
</dbReference>
<dbReference type="EMBL" id="CAJNOE010000211">
    <property type="protein sequence ID" value="CAF1051358.1"/>
    <property type="molecule type" value="Genomic_DNA"/>
</dbReference>
<dbReference type="Proteomes" id="UP000663860">
    <property type="component" value="Unassembled WGS sequence"/>
</dbReference>
<evidence type="ECO:0000313" key="18">
    <source>
        <dbReference type="Proteomes" id="UP000663860"/>
    </source>
</evidence>
<organism evidence="17 18">
    <name type="scientific">Adineta steineri</name>
    <dbReference type="NCBI Taxonomy" id="433720"/>
    <lineage>
        <taxon>Eukaryota</taxon>
        <taxon>Metazoa</taxon>
        <taxon>Spiralia</taxon>
        <taxon>Gnathifera</taxon>
        <taxon>Rotifera</taxon>
        <taxon>Eurotatoria</taxon>
        <taxon>Bdelloidea</taxon>
        <taxon>Adinetida</taxon>
        <taxon>Adinetidae</taxon>
        <taxon>Adineta</taxon>
    </lineage>
</organism>
<proteinExistence type="predicted"/>
<reference evidence="17" key="1">
    <citation type="submission" date="2021-02" db="EMBL/GenBank/DDBJ databases">
        <authorList>
            <person name="Nowell W R."/>
        </authorList>
    </citation>
    <scope>NUCLEOTIDE SEQUENCE</scope>
</reference>
<dbReference type="GO" id="GO:0003723">
    <property type="term" value="F:RNA binding"/>
    <property type="evidence" value="ECO:0007669"/>
    <property type="project" value="UniProtKB-UniRule"/>
</dbReference>
<dbReference type="InterPro" id="IPR012677">
    <property type="entry name" value="Nucleotide-bd_a/b_plait_sf"/>
</dbReference>
<dbReference type="GO" id="GO:0000398">
    <property type="term" value="P:mRNA splicing, via spliceosome"/>
    <property type="evidence" value="ECO:0007669"/>
    <property type="project" value="InterPro"/>
</dbReference>
<dbReference type="AlphaFoldDB" id="A0A814KG24"/>
<evidence type="ECO:0000256" key="2">
    <source>
        <dbReference type="ARBA" id="ARBA00015428"/>
    </source>
</evidence>
<dbReference type="CDD" id="cd12393">
    <property type="entry name" value="RRM_ZCRB1"/>
    <property type="match status" value="1"/>
</dbReference>
<dbReference type="InterPro" id="IPR001878">
    <property type="entry name" value="Znf_CCHC"/>
</dbReference>
<dbReference type="InterPro" id="IPR000504">
    <property type="entry name" value="RRM_dom"/>
</dbReference>
<dbReference type="InterPro" id="IPR035979">
    <property type="entry name" value="RBD_domain_sf"/>
</dbReference>
<dbReference type="PROSITE" id="PS50102">
    <property type="entry name" value="RRM"/>
    <property type="match status" value="2"/>
</dbReference>
<dbReference type="SUPFAM" id="SSF57756">
    <property type="entry name" value="Retrovirus zinc finger-like domains"/>
    <property type="match status" value="1"/>
</dbReference>
<sequence>MTSEEIKLAPSQSTVYLSNIPFNLTNNDIHKLFDEFGKVVKVTIVKDRETRQSKGVAFILFLSQDEATRAIEAFNGKELNQLVLMTSEEIKLAPSQATVYLSNIPFNLTNNDIHKLFDEFGKVVKVTIVKDRETRQSKGVAFILFLSQDEATRAIEAFNGKELEGRTLKCSLAVDNGRTREFIRKREYPDKTKCFECGESGHLSYVCPKNTLGHRIPPVKKRKKIKNKIKSESPNEPDSNDSDDTLASIIMSQDHQAKTMDTIQLKRKRYCQSSYFSDEEEELIE</sequence>
<dbReference type="SMART" id="SM00360">
    <property type="entry name" value="RRM"/>
    <property type="match status" value="2"/>
</dbReference>
<evidence type="ECO:0000256" key="11">
    <source>
        <dbReference type="ARBA" id="ARBA00032031"/>
    </source>
</evidence>
<keyword evidence="6 12" id="KW-0863">Zinc-finger</keyword>
<keyword evidence="10" id="KW-0539">Nucleus</keyword>
<evidence type="ECO:0000256" key="5">
    <source>
        <dbReference type="ARBA" id="ARBA00022728"/>
    </source>
</evidence>
<evidence type="ECO:0000259" key="16">
    <source>
        <dbReference type="PROSITE" id="PS50158"/>
    </source>
</evidence>
<keyword evidence="7" id="KW-0862">Zinc</keyword>
<dbReference type="GO" id="GO:0005689">
    <property type="term" value="C:U12-type spliceosomal complex"/>
    <property type="evidence" value="ECO:0007669"/>
    <property type="project" value="InterPro"/>
</dbReference>
<comment type="caution">
    <text evidence="17">The sequence shown here is derived from an EMBL/GenBank/DDBJ whole genome shotgun (WGS) entry which is preliminary data.</text>
</comment>
<keyword evidence="4" id="KW-0479">Metal-binding</keyword>
<dbReference type="InterPro" id="IPR036875">
    <property type="entry name" value="Znf_CCHC_sf"/>
</dbReference>
<name>A0A814KG24_9BILA</name>
<dbReference type="InterPro" id="IPR034219">
    <property type="entry name" value="ZCRB1_RRM"/>
</dbReference>
<dbReference type="Pfam" id="PF00076">
    <property type="entry name" value="RRM_1"/>
    <property type="match status" value="2"/>
</dbReference>
<keyword evidence="9" id="KW-0508">mRNA splicing</keyword>
<evidence type="ECO:0000256" key="9">
    <source>
        <dbReference type="ARBA" id="ARBA00023187"/>
    </source>
</evidence>
<dbReference type="SMART" id="SM00361">
    <property type="entry name" value="RRM_1"/>
    <property type="match status" value="2"/>
</dbReference>
<feature type="region of interest" description="Disordered" evidence="14">
    <location>
        <begin position="221"/>
        <end position="258"/>
    </location>
</feature>
<dbReference type="SMART" id="SM00343">
    <property type="entry name" value="ZnF_C2HC"/>
    <property type="match status" value="1"/>
</dbReference>
<evidence type="ECO:0000256" key="1">
    <source>
        <dbReference type="ARBA" id="ARBA00004123"/>
    </source>
</evidence>
<dbReference type="Gene3D" id="4.10.60.10">
    <property type="entry name" value="Zinc finger, CCHC-type"/>
    <property type="match status" value="1"/>
</dbReference>
<dbReference type="InterPro" id="IPR003954">
    <property type="entry name" value="RRM_euk-type"/>
</dbReference>
<dbReference type="Gene3D" id="3.30.70.330">
    <property type="match status" value="2"/>
</dbReference>
<evidence type="ECO:0000256" key="3">
    <source>
        <dbReference type="ARBA" id="ARBA00022664"/>
    </source>
</evidence>
<evidence type="ECO:0000313" key="17">
    <source>
        <dbReference type="EMBL" id="CAF1051358.1"/>
    </source>
</evidence>
<evidence type="ECO:0000256" key="6">
    <source>
        <dbReference type="ARBA" id="ARBA00022771"/>
    </source>
</evidence>
<evidence type="ECO:0000256" key="7">
    <source>
        <dbReference type="ARBA" id="ARBA00022833"/>
    </source>
</evidence>
<evidence type="ECO:0000256" key="13">
    <source>
        <dbReference type="PROSITE-ProRule" id="PRU00176"/>
    </source>
</evidence>
<keyword evidence="3" id="KW-0507">mRNA processing</keyword>
<dbReference type="GO" id="GO:0008270">
    <property type="term" value="F:zinc ion binding"/>
    <property type="evidence" value="ECO:0007669"/>
    <property type="project" value="UniProtKB-KW"/>
</dbReference>
<evidence type="ECO:0000256" key="10">
    <source>
        <dbReference type="ARBA" id="ARBA00023242"/>
    </source>
</evidence>
<dbReference type="InterPro" id="IPR044598">
    <property type="entry name" value="ZCRB1"/>
</dbReference>
<evidence type="ECO:0000256" key="12">
    <source>
        <dbReference type="PROSITE-ProRule" id="PRU00047"/>
    </source>
</evidence>
<protein>
    <recommendedName>
        <fullName evidence="2">Zinc finger CCHC-type and RNA-binding motif-containing protein 1</fullName>
    </recommendedName>
    <alternativeName>
        <fullName evidence="11">U11/U12 small nuclear ribonucleoprotein 31 kDa protein</fullName>
    </alternativeName>
</protein>
<dbReference type="SUPFAM" id="SSF54928">
    <property type="entry name" value="RNA-binding domain, RBD"/>
    <property type="match status" value="2"/>
</dbReference>
<dbReference type="PANTHER" id="PTHR46259:SF1">
    <property type="entry name" value="ZINC FINGER CCHC-TYPE AND RNA-BINDING MOTIF-CONTAINING PROTEIN 1"/>
    <property type="match status" value="1"/>
</dbReference>
<comment type="subcellular location">
    <subcellularLocation>
        <location evidence="1">Nucleus</location>
    </subcellularLocation>
</comment>
<evidence type="ECO:0000256" key="14">
    <source>
        <dbReference type="SAM" id="MobiDB-lite"/>
    </source>
</evidence>
<dbReference type="PROSITE" id="PS50158">
    <property type="entry name" value="ZF_CCHC"/>
    <property type="match status" value="1"/>
</dbReference>
<accession>A0A814KG24</accession>
<keyword evidence="5" id="KW-0747">Spliceosome</keyword>
<feature type="domain" description="CCHC-type" evidence="16">
    <location>
        <begin position="193"/>
        <end position="209"/>
    </location>
</feature>